<accession>A0A381UBI6</accession>
<dbReference type="InterPro" id="IPR032528">
    <property type="entry name" value="Ribosom_S30AE_C"/>
</dbReference>
<protein>
    <recommendedName>
        <fullName evidence="1">Sigma 54 modulation/S30EA ribosomal protein C-terminal domain-containing protein</fullName>
    </recommendedName>
</protein>
<organism evidence="2">
    <name type="scientific">marine metagenome</name>
    <dbReference type="NCBI Taxonomy" id="408172"/>
    <lineage>
        <taxon>unclassified sequences</taxon>
        <taxon>metagenomes</taxon>
        <taxon>ecological metagenomes</taxon>
    </lineage>
</organism>
<dbReference type="Pfam" id="PF16321">
    <property type="entry name" value="Ribosom_S30AE_C"/>
    <property type="match status" value="1"/>
</dbReference>
<name>A0A381UBI6_9ZZZZ</name>
<proteinExistence type="predicted"/>
<sequence>MAAKMLDQLIKRFKNHACRGQRGRLAGLNAAEEIELGEAHVTSRNGAAVMGEVFANGQAVQLKEFKMEPTGVYESAAQMQFRDHDLYTFLDFEANKHSVLYLRGTGITK</sequence>
<dbReference type="EMBL" id="UINC01005976">
    <property type="protein sequence ID" value="SVA24717.1"/>
    <property type="molecule type" value="Genomic_DNA"/>
</dbReference>
<dbReference type="AlphaFoldDB" id="A0A381UBI6"/>
<gene>
    <name evidence="2" type="ORF">METZ01_LOCUS77571</name>
</gene>
<reference evidence="2" key="1">
    <citation type="submission" date="2018-05" db="EMBL/GenBank/DDBJ databases">
        <authorList>
            <person name="Lanie J.A."/>
            <person name="Ng W.-L."/>
            <person name="Kazmierczak K.M."/>
            <person name="Andrzejewski T.M."/>
            <person name="Davidsen T.M."/>
            <person name="Wayne K.J."/>
            <person name="Tettelin H."/>
            <person name="Glass J.I."/>
            <person name="Rusch D."/>
            <person name="Podicherti R."/>
            <person name="Tsui H.-C.T."/>
            <person name="Winkler M.E."/>
        </authorList>
    </citation>
    <scope>NUCLEOTIDE SEQUENCE</scope>
</reference>
<evidence type="ECO:0000259" key="1">
    <source>
        <dbReference type="Pfam" id="PF16321"/>
    </source>
</evidence>
<feature type="domain" description="Sigma 54 modulation/S30EA ribosomal protein C-terminal" evidence="1">
    <location>
        <begin position="60"/>
        <end position="106"/>
    </location>
</feature>
<evidence type="ECO:0000313" key="2">
    <source>
        <dbReference type="EMBL" id="SVA24717.1"/>
    </source>
</evidence>